<evidence type="ECO:0000256" key="1">
    <source>
        <dbReference type="ARBA" id="ARBA00004651"/>
    </source>
</evidence>
<dbReference type="GeneID" id="89510033"/>
<evidence type="ECO:0000256" key="2">
    <source>
        <dbReference type="ARBA" id="ARBA00007362"/>
    </source>
</evidence>
<reference evidence="10" key="1">
    <citation type="submission" date="2016-11" db="EMBL/GenBank/DDBJ databases">
        <authorList>
            <person name="Varghese N."/>
            <person name="Submissions S."/>
        </authorList>
    </citation>
    <scope>NUCLEOTIDE SEQUENCE [LARGE SCALE GENOMIC DNA]</scope>
    <source>
        <strain evidence="10">DSM 3071</strain>
    </source>
</reference>
<evidence type="ECO:0000259" key="8">
    <source>
        <dbReference type="Pfam" id="PF00892"/>
    </source>
</evidence>
<feature type="transmembrane region" description="Helical" evidence="7">
    <location>
        <begin position="118"/>
        <end position="139"/>
    </location>
</feature>
<protein>
    <submittedName>
        <fullName evidence="9">Permease of the drug/metabolite transporter (DMT) superfamily</fullName>
    </submittedName>
</protein>
<dbReference type="InterPro" id="IPR037185">
    <property type="entry name" value="EmrE-like"/>
</dbReference>
<dbReference type="SUPFAM" id="SSF103481">
    <property type="entry name" value="Multidrug resistance efflux transporter EmrE"/>
    <property type="match status" value="2"/>
</dbReference>
<comment type="similarity">
    <text evidence="2">Belongs to the EamA transporter family.</text>
</comment>
<feature type="transmembrane region" description="Helical" evidence="7">
    <location>
        <begin position="151"/>
        <end position="170"/>
    </location>
</feature>
<feature type="transmembrane region" description="Helical" evidence="7">
    <location>
        <begin position="295"/>
        <end position="313"/>
    </location>
</feature>
<name>A0A1M5YW47_BUTFI</name>
<feature type="transmembrane region" description="Helical" evidence="7">
    <location>
        <begin position="90"/>
        <end position="112"/>
    </location>
</feature>
<evidence type="ECO:0000313" key="10">
    <source>
        <dbReference type="Proteomes" id="UP000184278"/>
    </source>
</evidence>
<dbReference type="AlphaFoldDB" id="A0A1M5YW47"/>
<keyword evidence="10" id="KW-1185">Reference proteome</keyword>
<dbReference type="PANTHER" id="PTHR32322">
    <property type="entry name" value="INNER MEMBRANE TRANSPORTER"/>
    <property type="match status" value="1"/>
</dbReference>
<sequence>MNSNSATSSQSKIIWTRLPIVVITAIFCCTLWGSASPAIKIGYELFDISAGDTPSRILFAGNRFIIAGIMVIIFGSILQKKFLLPKKESVKYILVLACFQTIIQYIFFYMALAFTSGVRGSIINAAGSFFSILLAVYIFRFENLTIRKAAGMIIGFAGVFLCVTGGSASFLEGGFSVQGEGAMLLAAFASAIAGCFIKLFSGKENPVTLSGYQFFLGGIVMSIVGKAMGGHLTIVSSGSIPLLIYMAFISAGAYTLWGVLLKYNPVSTVTVLGFVNPVMGVILSAIFLHEGAEALSIYTLIALVLVSLGIYIINRKK</sequence>
<proteinExistence type="inferred from homology"/>
<evidence type="ECO:0000256" key="4">
    <source>
        <dbReference type="ARBA" id="ARBA00022692"/>
    </source>
</evidence>
<dbReference type="PANTHER" id="PTHR32322:SF18">
    <property type="entry name" value="S-ADENOSYLMETHIONINE_S-ADENOSYLHOMOCYSTEINE TRANSPORTER"/>
    <property type="match status" value="1"/>
</dbReference>
<feature type="transmembrane region" description="Helical" evidence="7">
    <location>
        <begin position="182"/>
        <end position="200"/>
    </location>
</feature>
<dbReference type="EMBL" id="FQXK01000013">
    <property type="protein sequence ID" value="SHI16098.1"/>
    <property type="molecule type" value="Genomic_DNA"/>
</dbReference>
<gene>
    <name evidence="9" type="ORF">SAMN02745229_01772</name>
</gene>
<feature type="transmembrane region" description="Helical" evidence="7">
    <location>
        <begin position="268"/>
        <end position="289"/>
    </location>
</feature>
<dbReference type="InterPro" id="IPR050638">
    <property type="entry name" value="AA-Vitamin_Transporters"/>
</dbReference>
<keyword evidence="5 7" id="KW-1133">Transmembrane helix</keyword>
<feature type="transmembrane region" description="Helical" evidence="7">
    <location>
        <begin position="59"/>
        <end position="78"/>
    </location>
</feature>
<comment type="subcellular location">
    <subcellularLocation>
        <location evidence="1">Cell membrane</location>
        <topology evidence="1">Multi-pass membrane protein</topology>
    </subcellularLocation>
</comment>
<evidence type="ECO:0000256" key="6">
    <source>
        <dbReference type="ARBA" id="ARBA00023136"/>
    </source>
</evidence>
<evidence type="ECO:0000256" key="3">
    <source>
        <dbReference type="ARBA" id="ARBA00022475"/>
    </source>
</evidence>
<feature type="domain" description="EamA" evidence="8">
    <location>
        <begin position="21"/>
        <end position="163"/>
    </location>
</feature>
<feature type="domain" description="EamA" evidence="8">
    <location>
        <begin position="180"/>
        <end position="314"/>
    </location>
</feature>
<keyword evidence="3" id="KW-1003">Cell membrane</keyword>
<dbReference type="InterPro" id="IPR000620">
    <property type="entry name" value="EamA_dom"/>
</dbReference>
<dbReference type="Proteomes" id="UP000184278">
    <property type="component" value="Unassembled WGS sequence"/>
</dbReference>
<feature type="transmembrane region" description="Helical" evidence="7">
    <location>
        <begin position="20"/>
        <end position="39"/>
    </location>
</feature>
<dbReference type="GO" id="GO:0005886">
    <property type="term" value="C:plasma membrane"/>
    <property type="evidence" value="ECO:0007669"/>
    <property type="project" value="UniProtKB-SubCell"/>
</dbReference>
<dbReference type="OrthoDB" id="3190463at2"/>
<feature type="transmembrane region" description="Helical" evidence="7">
    <location>
        <begin position="240"/>
        <end position="261"/>
    </location>
</feature>
<evidence type="ECO:0000256" key="7">
    <source>
        <dbReference type="SAM" id="Phobius"/>
    </source>
</evidence>
<dbReference type="Pfam" id="PF00892">
    <property type="entry name" value="EamA"/>
    <property type="match status" value="2"/>
</dbReference>
<evidence type="ECO:0000313" key="9">
    <source>
        <dbReference type="EMBL" id="SHI16098.1"/>
    </source>
</evidence>
<organism evidence="9 10">
    <name type="scientific">Butyrivibrio fibrisolvens DSM 3071</name>
    <dbReference type="NCBI Taxonomy" id="1121131"/>
    <lineage>
        <taxon>Bacteria</taxon>
        <taxon>Bacillati</taxon>
        <taxon>Bacillota</taxon>
        <taxon>Clostridia</taxon>
        <taxon>Lachnospirales</taxon>
        <taxon>Lachnospiraceae</taxon>
        <taxon>Butyrivibrio</taxon>
    </lineage>
</organism>
<accession>A0A1M5YW47</accession>
<keyword evidence="4 7" id="KW-0812">Transmembrane</keyword>
<evidence type="ECO:0000256" key="5">
    <source>
        <dbReference type="ARBA" id="ARBA00022989"/>
    </source>
</evidence>
<keyword evidence="6 7" id="KW-0472">Membrane</keyword>
<dbReference type="RefSeq" id="WP_073387101.1">
    <property type="nucleotide sequence ID" value="NZ_FQXK01000013.1"/>
</dbReference>
<dbReference type="STRING" id="1121131.SAMN02745229_01772"/>
<feature type="transmembrane region" description="Helical" evidence="7">
    <location>
        <begin position="212"/>
        <end position="234"/>
    </location>
</feature>